<evidence type="ECO:0008006" key="4">
    <source>
        <dbReference type="Google" id="ProtNLM"/>
    </source>
</evidence>
<dbReference type="PANTHER" id="PTHR30348:SF4">
    <property type="entry name" value="DUF72 DOMAIN-CONTAINING PROTEIN"/>
    <property type="match status" value="1"/>
</dbReference>
<dbReference type="InterPro" id="IPR036520">
    <property type="entry name" value="UPF0759_sf"/>
</dbReference>
<dbReference type="Pfam" id="PF01904">
    <property type="entry name" value="DUF72"/>
    <property type="match status" value="1"/>
</dbReference>
<accession>A9BZV1</accession>
<evidence type="ECO:0000313" key="3">
    <source>
        <dbReference type="Proteomes" id="UP000000784"/>
    </source>
</evidence>
<dbReference type="AlphaFoldDB" id="A9BZV1"/>
<dbReference type="Gene3D" id="3.20.20.410">
    <property type="entry name" value="Protein of unknown function UPF0759"/>
    <property type="match status" value="1"/>
</dbReference>
<dbReference type="SUPFAM" id="SSF117396">
    <property type="entry name" value="TM1631-like"/>
    <property type="match status" value="1"/>
</dbReference>
<name>A9BZV1_DELAS</name>
<dbReference type="EMBL" id="CP000884">
    <property type="protein sequence ID" value="ABX36009.1"/>
    <property type="molecule type" value="Genomic_DNA"/>
</dbReference>
<dbReference type="eggNOG" id="COG1801">
    <property type="taxonomic scope" value="Bacteria"/>
</dbReference>
<dbReference type="HOGENOM" id="CLU_046654_0_0_4"/>
<organism evidence="2 3">
    <name type="scientific">Delftia acidovorans (strain DSM 14801 / SPH-1)</name>
    <dbReference type="NCBI Taxonomy" id="398578"/>
    <lineage>
        <taxon>Bacteria</taxon>
        <taxon>Pseudomonadati</taxon>
        <taxon>Pseudomonadota</taxon>
        <taxon>Betaproteobacteria</taxon>
        <taxon>Burkholderiales</taxon>
        <taxon>Comamonadaceae</taxon>
        <taxon>Delftia</taxon>
    </lineage>
</organism>
<dbReference type="PANTHER" id="PTHR30348">
    <property type="entry name" value="UNCHARACTERIZED PROTEIN YECE"/>
    <property type="match status" value="1"/>
</dbReference>
<feature type="region of interest" description="Disordered" evidence="1">
    <location>
        <begin position="1"/>
        <end position="45"/>
    </location>
</feature>
<dbReference type="InterPro" id="IPR002763">
    <property type="entry name" value="DUF72"/>
</dbReference>
<proteinExistence type="predicted"/>
<sequence length="374" mass="40344">MLQPMQDDLFGAPPSPPPSPPSSAPASPAASAAPGGRKPASRKAVGAVQLAPQALQWQALADRLPQGLRMGVSTWSYPGWEGLIWDGAYDKSVLAKKGLEAYGRHPLMRTVCVDRSFWRPLTASQYLAFAGQVPADFRFVVKCPSVVTDAQVRDEDGKGMSLNPVFLQPDLAVTSFVEPTLEGLGEQLGVLVFQLSPMTWGLLSRPTELLARLQAMLDAVRAALAAHPLGAQIIVAVEVRDPELLTPELADTLLAAGATFCLGLHGKMPPIEEQLVFLRRLWPSPLVCRWNLNREFGAYGYPDAQTKHDPFNEIRTPDVHTRAILAKTIDGITSRGLPAFVTVSNDAEGCAPRSIALLAEAVVQAQAARIQRLP</sequence>
<dbReference type="Proteomes" id="UP000000784">
    <property type="component" value="Chromosome"/>
</dbReference>
<evidence type="ECO:0000256" key="1">
    <source>
        <dbReference type="SAM" id="MobiDB-lite"/>
    </source>
</evidence>
<gene>
    <name evidence="2" type="ordered locus">Daci_3371</name>
</gene>
<keyword evidence="3" id="KW-1185">Reference proteome</keyword>
<reference evidence="2 3" key="1">
    <citation type="journal article" date="2004" name="Appl. Environ. Microbiol.">
        <title>Mineralization of individual congeners of linear alkylbenzenesulfonate by defined pairs of heterotrophic bacteria.</title>
        <authorList>
            <person name="Schleheck D."/>
            <person name="Knepper T.P."/>
            <person name="Fischer K."/>
            <person name="Cook A.M."/>
        </authorList>
    </citation>
    <scope>NUCLEOTIDE SEQUENCE [LARGE SCALE GENOMIC DNA]</scope>
    <source>
        <strain evidence="3">DSM 14801 / SPH-1</strain>
    </source>
</reference>
<reference evidence="3" key="2">
    <citation type="submission" date="2007-11" db="EMBL/GenBank/DDBJ databases">
        <title>Complete sequence of Delftia acidovorans DSM 14801 / SPH-1.</title>
        <authorList>
            <person name="Copeland A."/>
            <person name="Lucas S."/>
            <person name="Lapidus A."/>
            <person name="Barry K."/>
            <person name="Glavina del Rio T."/>
            <person name="Dalin E."/>
            <person name="Tice H."/>
            <person name="Pitluck S."/>
            <person name="Lowry S."/>
            <person name="Clum A."/>
            <person name="Schmutz J."/>
            <person name="Larimer F."/>
            <person name="Land M."/>
            <person name="Hauser L."/>
            <person name="Kyrpides N."/>
            <person name="Kim E."/>
            <person name="Schleheck D."/>
            <person name="Richardson P."/>
        </authorList>
    </citation>
    <scope>NUCLEOTIDE SEQUENCE [LARGE SCALE GENOMIC DNA]</scope>
    <source>
        <strain evidence="3">DSM 14801 / SPH-1</strain>
    </source>
</reference>
<evidence type="ECO:0000313" key="2">
    <source>
        <dbReference type="EMBL" id="ABX36009.1"/>
    </source>
</evidence>
<feature type="compositionally biased region" description="Pro residues" evidence="1">
    <location>
        <begin position="13"/>
        <end position="23"/>
    </location>
</feature>
<dbReference type="STRING" id="398578.Daci_3371"/>
<protein>
    <recommendedName>
        <fullName evidence="4">DUF72 domain-containing protein</fullName>
    </recommendedName>
</protein>
<feature type="compositionally biased region" description="Low complexity" evidence="1">
    <location>
        <begin position="24"/>
        <end position="34"/>
    </location>
</feature>
<dbReference type="KEGG" id="dac:Daci_3371"/>